<keyword evidence="2" id="KW-1185">Reference proteome</keyword>
<reference evidence="1 2" key="1">
    <citation type="journal article" date="2019" name="Genome Biol. Evol.">
        <title>Insights into the evolution of the New World diploid cottons (Gossypium, subgenus Houzingenia) based on genome sequencing.</title>
        <authorList>
            <person name="Grover C.E."/>
            <person name="Arick M.A. 2nd"/>
            <person name="Thrash A."/>
            <person name="Conover J.L."/>
            <person name="Sanders W.S."/>
            <person name="Peterson D.G."/>
            <person name="Frelichowski J.E."/>
            <person name="Scheffler J.A."/>
            <person name="Scheffler B.E."/>
            <person name="Wendel J.F."/>
        </authorList>
    </citation>
    <scope>NUCLEOTIDE SEQUENCE [LARGE SCALE GENOMIC DNA]</scope>
    <source>
        <strain evidence="1">0</strain>
        <tissue evidence="1">Leaf</tissue>
    </source>
</reference>
<dbReference type="Proteomes" id="UP000593560">
    <property type="component" value="Unassembled WGS sequence"/>
</dbReference>
<accession>A0A7J9GSS0</accession>
<dbReference type="Gene3D" id="3.60.10.10">
    <property type="entry name" value="Endonuclease/exonuclease/phosphatase"/>
    <property type="match status" value="1"/>
</dbReference>
<evidence type="ECO:0000313" key="2">
    <source>
        <dbReference type="Proteomes" id="UP000593560"/>
    </source>
</evidence>
<dbReference type="PANTHER" id="PTHR35218:SF9">
    <property type="entry name" value="ENDONUCLEASE_EXONUCLEASE_PHOSPHATASE DOMAIN-CONTAINING PROTEIN"/>
    <property type="match status" value="1"/>
</dbReference>
<name>A0A7J9GSS0_9ROSI</name>
<dbReference type="SUPFAM" id="SSF56219">
    <property type="entry name" value="DNase I-like"/>
    <property type="match status" value="1"/>
</dbReference>
<dbReference type="PANTHER" id="PTHR35218">
    <property type="entry name" value="RNASE H DOMAIN-CONTAINING PROTEIN"/>
    <property type="match status" value="1"/>
</dbReference>
<dbReference type="AlphaFoldDB" id="A0A7J9GSS0"/>
<protein>
    <recommendedName>
        <fullName evidence="3">Endonuclease/exonuclease/phosphatase domain-containing protein</fullName>
    </recommendedName>
</protein>
<gene>
    <name evidence="1" type="ORF">Gohar_010314</name>
</gene>
<sequence length="239" mass="26723">MGPRILDSGLELLQFRAVGSGLSKGKNIVVSLKLKKGSLEKVNSLDVLECSSSFSNLGKDTNQQPSMMAKGTIENTGKDPKQILMRINGSKADLVIAKLGFEKSFRVEATRFAGVIWLLWNDDISIDILKVKSQFIHMRIRVAGNITPFLCTAIYASPQHNTRKKLWNNLDVIAADVVEPWLLAGDFNVVLSCEERRGGLRLEIWVVTNLSLLFFNRQSRIWGFRGRYILRAGAIFLNG</sequence>
<evidence type="ECO:0000313" key="1">
    <source>
        <dbReference type="EMBL" id="MBA0799825.1"/>
    </source>
</evidence>
<dbReference type="OrthoDB" id="1002478at2759"/>
<proteinExistence type="predicted"/>
<organism evidence="1 2">
    <name type="scientific">Gossypium harknessii</name>
    <dbReference type="NCBI Taxonomy" id="34285"/>
    <lineage>
        <taxon>Eukaryota</taxon>
        <taxon>Viridiplantae</taxon>
        <taxon>Streptophyta</taxon>
        <taxon>Embryophyta</taxon>
        <taxon>Tracheophyta</taxon>
        <taxon>Spermatophyta</taxon>
        <taxon>Magnoliopsida</taxon>
        <taxon>eudicotyledons</taxon>
        <taxon>Gunneridae</taxon>
        <taxon>Pentapetalae</taxon>
        <taxon>rosids</taxon>
        <taxon>malvids</taxon>
        <taxon>Malvales</taxon>
        <taxon>Malvaceae</taxon>
        <taxon>Malvoideae</taxon>
        <taxon>Gossypium</taxon>
    </lineage>
</organism>
<dbReference type="EMBL" id="JABFAD010000006">
    <property type="protein sequence ID" value="MBA0799825.1"/>
    <property type="molecule type" value="Genomic_DNA"/>
</dbReference>
<dbReference type="InterPro" id="IPR036691">
    <property type="entry name" value="Endo/exonu/phosph_ase_sf"/>
</dbReference>
<evidence type="ECO:0008006" key="3">
    <source>
        <dbReference type="Google" id="ProtNLM"/>
    </source>
</evidence>
<comment type="caution">
    <text evidence="1">The sequence shown here is derived from an EMBL/GenBank/DDBJ whole genome shotgun (WGS) entry which is preliminary data.</text>
</comment>